<dbReference type="Pfam" id="PF00067">
    <property type="entry name" value="p450"/>
    <property type="match status" value="2"/>
</dbReference>
<keyword evidence="6 13" id="KW-0479">Metal-binding</keyword>
<dbReference type="AlphaFoldDB" id="A0A7R8UGA5"/>
<gene>
    <name evidence="16" type="ORF">HERILL_LOCUS3440</name>
</gene>
<dbReference type="PANTHER" id="PTHR24292:SF103">
    <property type="entry name" value="CYTOCHROME P450 6BS1"/>
    <property type="match status" value="1"/>
</dbReference>
<dbReference type="PRINTS" id="PR00385">
    <property type="entry name" value="P450"/>
</dbReference>
<evidence type="ECO:0000256" key="6">
    <source>
        <dbReference type="ARBA" id="ARBA00022723"/>
    </source>
</evidence>
<evidence type="ECO:0000256" key="13">
    <source>
        <dbReference type="PIRSR" id="PIRSR602401-1"/>
    </source>
</evidence>
<evidence type="ECO:0000256" key="7">
    <source>
        <dbReference type="ARBA" id="ARBA00022824"/>
    </source>
</evidence>
<name>A0A7R8UGA5_HERIL</name>
<dbReference type="InterPro" id="IPR002401">
    <property type="entry name" value="Cyt_P450_E_grp-I"/>
</dbReference>
<keyword evidence="11 14" id="KW-0503">Monooxygenase</keyword>
<dbReference type="Proteomes" id="UP000594454">
    <property type="component" value="Chromosome 1"/>
</dbReference>
<dbReference type="FunFam" id="1.10.630.10:FF:000182">
    <property type="entry name" value="Cytochrome P450 3A4"/>
    <property type="match status" value="1"/>
</dbReference>
<dbReference type="GO" id="GO:0005789">
    <property type="term" value="C:endoplasmic reticulum membrane"/>
    <property type="evidence" value="ECO:0007669"/>
    <property type="project" value="UniProtKB-SubCell"/>
</dbReference>
<dbReference type="InterPro" id="IPR017972">
    <property type="entry name" value="Cyt_P450_CS"/>
</dbReference>
<keyword evidence="5 13" id="KW-0349">Heme</keyword>
<keyword evidence="12 15" id="KW-0472">Membrane</keyword>
<keyword evidence="8" id="KW-0492">Microsome</keyword>
<evidence type="ECO:0000256" key="15">
    <source>
        <dbReference type="SAM" id="Phobius"/>
    </source>
</evidence>
<keyword evidence="15" id="KW-1133">Transmembrane helix</keyword>
<dbReference type="GO" id="GO:0020037">
    <property type="term" value="F:heme binding"/>
    <property type="evidence" value="ECO:0007669"/>
    <property type="project" value="InterPro"/>
</dbReference>
<dbReference type="Gene3D" id="1.10.630.10">
    <property type="entry name" value="Cytochrome P450"/>
    <property type="match status" value="1"/>
</dbReference>
<evidence type="ECO:0000256" key="1">
    <source>
        <dbReference type="ARBA" id="ARBA00001971"/>
    </source>
</evidence>
<keyword evidence="10 13" id="KW-0408">Iron</keyword>
<evidence type="ECO:0000256" key="10">
    <source>
        <dbReference type="ARBA" id="ARBA00023004"/>
    </source>
</evidence>
<evidence type="ECO:0000256" key="4">
    <source>
        <dbReference type="ARBA" id="ARBA00010617"/>
    </source>
</evidence>
<comment type="cofactor">
    <cofactor evidence="1 13">
        <name>heme</name>
        <dbReference type="ChEBI" id="CHEBI:30413"/>
    </cofactor>
</comment>
<comment type="similarity">
    <text evidence="4 14">Belongs to the cytochrome P450 family.</text>
</comment>
<evidence type="ECO:0000256" key="2">
    <source>
        <dbReference type="ARBA" id="ARBA00004174"/>
    </source>
</evidence>
<dbReference type="OrthoDB" id="2789670at2759"/>
<feature type="transmembrane region" description="Helical" evidence="15">
    <location>
        <begin position="6"/>
        <end position="21"/>
    </location>
</feature>
<evidence type="ECO:0000256" key="5">
    <source>
        <dbReference type="ARBA" id="ARBA00022617"/>
    </source>
</evidence>
<dbReference type="PRINTS" id="PR00463">
    <property type="entry name" value="EP450I"/>
</dbReference>
<dbReference type="PANTHER" id="PTHR24292">
    <property type="entry name" value="CYTOCHROME P450"/>
    <property type="match status" value="1"/>
</dbReference>
<accession>A0A7R8UGA5</accession>
<dbReference type="PROSITE" id="PS00086">
    <property type="entry name" value="CYTOCHROME_P450"/>
    <property type="match status" value="1"/>
</dbReference>
<evidence type="ECO:0000256" key="3">
    <source>
        <dbReference type="ARBA" id="ARBA00004406"/>
    </source>
</evidence>
<evidence type="ECO:0000256" key="12">
    <source>
        <dbReference type="ARBA" id="ARBA00023136"/>
    </source>
</evidence>
<dbReference type="InterPro" id="IPR036396">
    <property type="entry name" value="Cyt_P450_sf"/>
</dbReference>
<keyword evidence="9 14" id="KW-0560">Oxidoreductase</keyword>
<dbReference type="EMBL" id="LR899009">
    <property type="protein sequence ID" value="CAD7080276.1"/>
    <property type="molecule type" value="Genomic_DNA"/>
</dbReference>
<organism evidence="16 17">
    <name type="scientific">Hermetia illucens</name>
    <name type="common">Black soldier fly</name>
    <dbReference type="NCBI Taxonomy" id="343691"/>
    <lineage>
        <taxon>Eukaryota</taxon>
        <taxon>Metazoa</taxon>
        <taxon>Ecdysozoa</taxon>
        <taxon>Arthropoda</taxon>
        <taxon>Hexapoda</taxon>
        <taxon>Insecta</taxon>
        <taxon>Pterygota</taxon>
        <taxon>Neoptera</taxon>
        <taxon>Endopterygota</taxon>
        <taxon>Diptera</taxon>
        <taxon>Brachycera</taxon>
        <taxon>Stratiomyomorpha</taxon>
        <taxon>Stratiomyidae</taxon>
        <taxon>Hermetiinae</taxon>
        <taxon>Hermetia</taxon>
    </lineage>
</organism>
<keyword evidence="7" id="KW-0256">Endoplasmic reticulum</keyword>
<proteinExistence type="inferred from homology"/>
<keyword evidence="17" id="KW-1185">Reference proteome</keyword>
<evidence type="ECO:0000313" key="17">
    <source>
        <dbReference type="Proteomes" id="UP000594454"/>
    </source>
</evidence>
<reference evidence="16 17" key="1">
    <citation type="submission" date="2020-11" db="EMBL/GenBank/DDBJ databases">
        <authorList>
            <person name="Wallbank WR R."/>
            <person name="Pardo Diaz C."/>
            <person name="Kozak K."/>
            <person name="Martin S."/>
            <person name="Jiggins C."/>
            <person name="Moest M."/>
            <person name="Warren A I."/>
            <person name="Generalovic N T."/>
            <person name="Byers J.R.P. K."/>
            <person name="Montejo-Kovacevich G."/>
            <person name="Yen C E."/>
        </authorList>
    </citation>
    <scope>NUCLEOTIDE SEQUENCE [LARGE SCALE GENOMIC DNA]</scope>
</reference>
<keyword evidence="15" id="KW-0812">Transmembrane</keyword>
<sequence>MLWCTVLFTLVALPIVIYLFFKWKFSYWKNRGVPSLPPIIPHGNFKGVSISKHSNDLLSETYFTFKGKSPIAGIYFFFSPIAVPIDLDLIRNILVKDFHSFHDRWFYFNEKEDPLSANMFALHGEKWKRIRKRLVKAFSAEIKLGADIEVKEILARFTTDVIGECAFGIVCNTLQNSNSEFRKFGRIALGEPRHSRLTVNALKQFPKIAEKLKCRIIRDDVTEFFFRIVRETISFREENNIHRNDFMDLLIELKNERKNGEEGNLSIEEITAQVFLFFLAGFETSSTTLSYTLYELALNSDIQNRARDEIFTVLNKYNGQLTYEALMEMQYIDQIISETLRKYPPMVTITRQATEDYRIPNTNITLEKDTSIFIPVYSIHHDPEIYPNPETYDPDRFNSGEEKRRHPLAYLAFGEGPRNCVGLRFGKMETRIAMVNLLKNFRFVKCSRTEIPLKFNNAASLLTTKGGIFLKVEKLTQLEET</sequence>
<dbReference type="InterPro" id="IPR050476">
    <property type="entry name" value="Insect_CytP450_Detox"/>
</dbReference>
<dbReference type="InParanoid" id="A0A7R8UGA5"/>
<protein>
    <recommendedName>
        <fullName evidence="18">Cytochrome P450</fullName>
    </recommendedName>
</protein>
<dbReference type="SUPFAM" id="SSF48264">
    <property type="entry name" value="Cytochrome P450"/>
    <property type="match status" value="1"/>
</dbReference>
<evidence type="ECO:0000256" key="9">
    <source>
        <dbReference type="ARBA" id="ARBA00023002"/>
    </source>
</evidence>
<dbReference type="GO" id="GO:0004497">
    <property type="term" value="F:monooxygenase activity"/>
    <property type="evidence" value="ECO:0007669"/>
    <property type="project" value="UniProtKB-KW"/>
</dbReference>
<comment type="subcellular location">
    <subcellularLocation>
        <location evidence="3">Endoplasmic reticulum membrane</location>
        <topology evidence="3">Peripheral membrane protein</topology>
    </subcellularLocation>
    <subcellularLocation>
        <location evidence="2">Microsome membrane</location>
        <topology evidence="2">Peripheral membrane protein</topology>
    </subcellularLocation>
</comment>
<evidence type="ECO:0000313" key="16">
    <source>
        <dbReference type="EMBL" id="CAD7080276.1"/>
    </source>
</evidence>
<evidence type="ECO:0000256" key="14">
    <source>
        <dbReference type="RuleBase" id="RU000461"/>
    </source>
</evidence>
<dbReference type="InterPro" id="IPR001128">
    <property type="entry name" value="Cyt_P450"/>
</dbReference>
<evidence type="ECO:0000256" key="11">
    <source>
        <dbReference type="ARBA" id="ARBA00023033"/>
    </source>
</evidence>
<evidence type="ECO:0000256" key="8">
    <source>
        <dbReference type="ARBA" id="ARBA00022848"/>
    </source>
</evidence>
<feature type="binding site" description="axial binding residue" evidence="13">
    <location>
        <position position="420"/>
    </location>
    <ligand>
        <name>heme</name>
        <dbReference type="ChEBI" id="CHEBI:30413"/>
    </ligand>
    <ligandPart>
        <name>Fe</name>
        <dbReference type="ChEBI" id="CHEBI:18248"/>
    </ligandPart>
</feature>
<dbReference type="CDD" id="cd11056">
    <property type="entry name" value="CYP6-like"/>
    <property type="match status" value="1"/>
</dbReference>
<dbReference type="GO" id="GO:0005506">
    <property type="term" value="F:iron ion binding"/>
    <property type="evidence" value="ECO:0007669"/>
    <property type="project" value="InterPro"/>
</dbReference>
<dbReference type="GO" id="GO:0016705">
    <property type="term" value="F:oxidoreductase activity, acting on paired donors, with incorporation or reduction of molecular oxygen"/>
    <property type="evidence" value="ECO:0007669"/>
    <property type="project" value="InterPro"/>
</dbReference>
<evidence type="ECO:0008006" key="18">
    <source>
        <dbReference type="Google" id="ProtNLM"/>
    </source>
</evidence>